<dbReference type="Gene3D" id="3.50.50.100">
    <property type="match status" value="1"/>
</dbReference>
<dbReference type="PANTHER" id="PTHR43735:SF2">
    <property type="entry name" value="FE-REGULATED PROTEIN 8"/>
    <property type="match status" value="1"/>
</dbReference>
<reference evidence="3 4" key="1">
    <citation type="submission" date="2020-01" db="EMBL/GenBank/DDBJ databases">
        <authorList>
            <person name="Gupta K D."/>
        </authorList>
    </citation>
    <scope>NUCLEOTIDE SEQUENCE [LARGE SCALE GENOMIC DNA]</scope>
</reference>
<protein>
    <recommendedName>
        <fullName evidence="2">FAD/NAD(P)-binding domain-containing protein</fullName>
    </recommendedName>
</protein>
<dbReference type="AlphaFoldDB" id="A0A8S0XS47"/>
<dbReference type="Gene3D" id="3.50.50.60">
    <property type="entry name" value="FAD/NAD(P)-binding domain"/>
    <property type="match status" value="1"/>
</dbReference>
<dbReference type="InterPro" id="IPR036188">
    <property type="entry name" value="FAD/NAD-bd_sf"/>
</dbReference>
<accession>A0A8S0XS47</accession>
<dbReference type="GO" id="GO:0004174">
    <property type="term" value="F:electron-transferring-flavoprotein dehydrogenase activity"/>
    <property type="evidence" value="ECO:0007669"/>
    <property type="project" value="TreeGrafter"/>
</dbReference>
<feature type="region of interest" description="Disordered" evidence="1">
    <location>
        <begin position="390"/>
        <end position="417"/>
    </location>
</feature>
<evidence type="ECO:0000313" key="4">
    <source>
        <dbReference type="Proteomes" id="UP000467700"/>
    </source>
</evidence>
<proteinExistence type="predicted"/>
<feature type="domain" description="FAD/NAD(P)-binding" evidence="2">
    <location>
        <begin position="71"/>
        <end position="364"/>
    </location>
</feature>
<dbReference type="Proteomes" id="UP000467700">
    <property type="component" value="Unassembled WGS sequence"/>
</dbReference>
<dbReference type="PANTHER" id="PTHR43735">
    <property type="entry name" value="APOPTOSIS-INDUCING FACTOR 1"/>
    <property type="match status" value="1"/>
</dbReference>
<evidence type="ECO:0000256" key="1">
    <source>
        <dbReference type="SAM" id="MobiDB-lite"/>
    </source>
</evidence>
<dbReference type="EMBL" id="CACVBS010000045">
    <property type="protein sequence ID" value="CAA7264541.1"/>
    <property type="molecule type" value="Genomic_DNA"/>
</dbReference>
<sequence>MKDVSEPAELGIIGIEDGSVERDEVDKSSSYLIIEPPSSFLLDPSSDYIIPSLNVHRAMGGGMAPTKDTKTVVVLGAAYGGAHAGQVLAATLPEGWKVILIDRNSHANHVYVMPRFAVLPGHEYKAFIPYTKVFLVDPPKPEQNVHLQATVTSIRPTHITLSRAFPELGFPTETIAFDYAIYALGAHLPPPLDLWGTCANGKPIPESKVASAVYRGLKSEGCDWFLEKQKIIKDSLTVLVVGGGALGIQFATDIKSVYPAKKVTLLHSRTQLLPRYDIKMHEEILRSCENLDIEVILGERLDMDSVEDGKGKDNKRGQKVVRTITGREIAADLLLLCIGQSPNTGLMRAMDPATINEENKLIQVLRTLQVATGPVKQDIAAVTSDLEKLSTDEKLADDETPTADEKPAEPVVEGEEEETAGYPHIFAIGDSADAFGAIAAGHIAYAQAELAARI</sequence>
<organism evidence="3 4">
    <name type="scientific">Cyclocybe aegerita</name>
    <name type="common">Black poplar mushroom</name>
    <name type="synonym">Agrocybe aegerita</name>
    <dbReference type="NCBI Taxonomy" id="1973307"/>
    <lineage>
        <taxon>Eukaryota</taxon>
        <taxon>Fungi</taxon>
        <taxon>Dikarya</taxon>
        <taxon>Basidiomycota</taxon>
        <taxon>Agaricomycotina</taxon>
        <taxon>Agaricomycetes</taxon>
        <taxon>Agaricomycetidae</taxon>
        <taxon>Agaricales</taxon>
        <taxon>Agaricineae</taxon>
        <taxon>Bolbitiaceae</taxon>
        <taxon>Cyclocybe</taxon>
    </lineage>
</organism>
<keyword evidence="4" id="KW-1185">Reference proteome</keyword>
<comment type="caution">
    <text evidence="3">The sequence shown here is derived from an EMBL/GenBank/DDBJ whole genome shotgun (WGS) entry which is preliminary data.</text>
</comment>
<dbReference type="PRINTS" id="PR00411">
    <property type="entry name" value="PNDRDTASEI"/>
</dbReference>
<dbReference type="OrthoDB" id="202203at2759"/>
<dbReference type="SUPFAM" id="SSF51905">
    <property type="entry name" value="FAD/NAD(P)-binding domain"/>
    <property type="match status" value="1"/>
</dbReference>
<dbReference type="GO" id="GO:0050660">
    <property type="term" value="F:flavin adenine dinucleotide binding"/>
    <property type="evidence" value="ECO:0007669"/>
    <property type="project" value="TreeGrafter"/>
</dbReference>
<evidence type="ECO:0000313" key="3">
    <source>
        <dbReference type="EMBL" id="CAA7264541.1"/>
    </source>
</evidence>
<name>A0A8S0XS47_CYCAE</name>
<gene>
    <name evidence="3" type="ORF">AAE3_LOCUS6796</name>
</gene>
<dbReference type="InterPro" id="IPR023753">
    <property type="entry name" value="FAD/NAD-binding_dom"/>
</dbReference>
<dbReference type="PRINTS" id="PR00368">
    <property type="entry name" value="FADPNR"/>
</dbReference>
<dbReference type="Pfam" id="PF07992">
    <property type="entry name" value="Pyr_redox_2"/>
    <property type="match status" value="1"/>
</dbReference>
<evidence type="ECO:0000259" key="2">
    <source>
        <dbReference type="Pfam" id="PF07992"/>
    </source>
</evidence>
<dbReference type="GO" id="GO:0005737">
    <property type="term" value="C:cytoplasm"/>
    <property type="evidence" value="ECO:0007669"/>
    <property type="project" value="TreeGrafter"/>
</dbReference>